<proteinExistence type="predicted"/>
<sequence length="219" mass="24558">MFTLAVDSDIPEIVALMNRAYRGNTGSGWSTEEAYLDGDRTTEALLRGDLARKPSASMLKWEDERDASIVGCAWFEPIDNHTWYLGSLAIDPTKQKGGLGRIMLQAAEEWAHDRGAKRMRMSVTNVREALISWYIRRGYRRTGEIVPFPYGDDRFGRPLRDDLSFVVLEKSLETAAMGPGNGSSHLVEHQTVPPGDTDHDRPMGPAPRTDRSEVEREHG</sequence>
<dbReference type="PROSITE" id="PS51186">
    <property type="entry name" value="GNAT"/>
    <property type="match status" value="1"/>
</dbReference>
<protein>
    <submittedName>
        <fullName evidence="5">GNAT family N-acetyltransferase</fullName>
    </submittedName>
</protein>
<evidence type="ECO:0000256" key="3">
    <source>
        <dbReference type="SAM" id="MobiDB-lite"/>
    </source>
</evidence>
<dbReference type="InterPro" id="IPR050832">
    <property type="entry name" value="Bact_Acetyltransf"/>
</dbReference>
<dbReference type="SUPFAM" id="SSF55729">
    <property type="entry name" value="Acyl-CoA N-acyltransferases (Nat)"/>
    <property type="match status" value="1"/>
</dbReference>
<accession>A0A7W4P8K7</accession>
<reference evidence="5 6" key="1">
    <citation type="submission" date="2020-04" db="EMBL/GenBank/DDBJ databases">
        <title>Description of novel Gluconacetobacter.</title>
        <authorList>
            <person name="Sombolestani A."/>
        </authorList>
    </citation>
    <scope>NUCLEOTIDE SEQUENCE [LARGE SCALE GENOMIC DNA]</scope>
    <source>
        <strain evidence="5 6">LMG 27725</strain>
    </source>
</reference>
<feature type="domain" description="N-acetyltransferase" evidence="4">
    <location>
        <begin position="1"/>
        <end position="173"/>
    </location>
</feature>
<evidence type="ECO:0000259" key="4">
    <source>
        <dbReference type="PROSITE" id="PS51186"/>
    </source>
</evidence>
<evidence type="ECO:0000256" key="1">
    <source>
        <dbReference type="ARBA" id="ARBA00022679"/>
    </source>
</evidence>
<keyword evidence="6" id="KW-1185">Reference proteome</keyword>
<evidence type="ECO:0000256" key="2">
    <source>
        <dbReference type="ARBA" id="ARBA00023315"/>
    </source>
</evidence>
<dbReference type="InterPro" id="IPR000182">
    <property type="entry name" value="GNAT_dom"/>
</dbReference>
<feature type="region of interest" description="Disordered" evidence="3">
    <location>
        <begin position="176"/>
        <end position="219"/>
    </location>
</feature>
<feature type="compositionally biased region" description="Basic and acidic residues" evidence="3">
    <location>
        <begin position="196"/>
        <end position="219"/>
    </location>
</feature>
<gene>
    <name evidence="5" type="ORF">HLH29_18395</name>
</gene>
<dbReference type="PANTHER" id="PTHR43877">
    <property type="entry name" value="AMINOALKYLPHOSPHONATE N-ACETYLTRANSFERASE-RELATED-RELATED"/>
    <property type="match status" value="1"/>
</dbReference>
<dbReference type="Proteomes" id="UP000525623">
    <property type="component" value="Unassembled WGS sequence"/>
</dbReference>
<dbReference type="RefSeq" id="WP_182968823.1">
    <property type="nucleotide sequence ID" value="NZ_BAABGC010000020.1"/>
</dbReference>
<dbReference type="Gene3D" id="3.40.630.30">
    <property type="match status" value="1"/>
</dbReference>
<dbReference type="Pfam" id="PF00583">
    <property type="entry name" value="Acetyltransf_1"/>
    <property type="match status" value="1"/>
</dbReference>
<dbReference type="GO" id="GO:0016747">
    <property type="term" value="F:acyltransferase activity, transferring groups other than amino-acyl groups"/>
    <property type="evidence" value="ECO:0007669"/>
    <property type="project" value="InterPro"/>
</dbReference>
<keyword evidence="2" id="KW-0012">Acyltransferase</keyword>
<comment type="caution">
    <text evidence="5">The sequence shown here is derived from an EMBL/GenBank/DDBJ whole genome shotgun (WGS) entry which is preliminary data.</text>
</comment>
<evidence type="ECO:0000313" key="5">
    <source>
        <dbReference type="EMBL" id="MBB2181094.1"/>
    </source>
</evidence>
<organism evidence="5 6">
    <name type="scientific">Gluconacetobacter tumulicola</name>
    <dbReference type="NCBI Taxonomy" id="1017177"/>
    <lineage>
        <taxon>Bacteria</taxon>
        <taxon>Pseudomonadati</taxon>
        <taxon>Pseudomonadota</taxon>
        <taxon>Alphaproteobacteria</taxon>
        <taxon>Acetobacterales</taxon>
        <taxon>Acetobacteraceae</taxon>
        <taxon>Gluconacetobacter</taxon>
    </lineage>
</organism>
<evidence type="ECO:0000313" key="6">
    <source>
        <dbReference type="Proteomes" id="UP000525623"/>
    </source>
</evidence>
<dbReference type="AlphaFoldDB" id="A0A7W4P8K7"/>
<name>A0A7W4P8K7_9PROT</name>
<dbReference type="EMBL" id="JABEQL010000042">
    <property type="protein sequence ID" value="MBB2181094.1"/>
    <property type="molecule type" value="Genomic_DNA"/>
</dbReference>
<keyword evidence="1 5" id="KW-0808">Transferase</keyword>
<dbReference type="InterPro" id="IPR016181">
    <property type="entry name" value="Acyl_CoA_acyltransferase"/>
</dbReference>
<dbReference type="CDD" id="cd04301">
    <property type="entry name" value="NAT_SF"/>
    <property type="match status" value="1"/>
</dbReference>